<keyword evidence="2" id="KW-1185">Reference proteome</keyword>
<reference evidence="1 2" key="1">
    <citation type="submission" date="2020-10" db="EMBL/GenBank/DDBJ databases">
        <authorList>
            <person name="Castelo-Branco R."/>
            <person name="Eusebio N."/>
            <person name="Adriana R."/>
            <person name="Vieira A."/>
            <person name="Brugerolle De Fraissinette N."/>
            <person name="Rezende De Castro R."/>
            <person name="Schneider M.P."/>
            <person name="Vasconcelos V."/>
            <person name="Leao P.N."/>
        </authorList>
    </citation>
    <scope>NUCLEOTIDE SEQUENCE [LARGE SCALE GENOMIC DNA]</scope>
    <source>
        <strain evidence="1 2">LEGE 07299</strain>
    </source>
</reference>
<comment type="caution">
    <text evidence="1">The sequence shown here is derived from an EMBL/GenBank/DDBJ whole genome shotgun (WGS) entry which is preliminary data.</text>
</comment>
<protein>
    <submittedName>
        <fullName evidence="1">Glycosyltransferase</fullName>
    </submittedName>
</protein>
<sequence length="88" mass="9619">MADRVSFLDTDFDRMPLYEAIELLLVQLLKRQGGRVYYANAHTMVTAAKNPALAKALEQSDFLLADGSGVRWGSALLGTPLVHNLNGT</sequence>
<dbReference type="EMBL" id="JADEXF010000921">
    <property type="protein sequence ID" value="MBE9107623.1"/>
    <property type="molecule type" value="Genomic_DNA"/>
</dbReference>
<gene>
    <name evidence="1" type="ORF">IQ229_22635</name>
</gene>
<evidence type="ECO:0000313" key="1">
    <source>
        <dbReference type="EMBL" id="MBE9107623.1"/>
    </source>
</evidence>
<name>A0ABR9U4P0_9NOSO</name>
<organism evidence="1 2">
    <name type="scientific">Nostoc cf. edaphicum LEGE 07299</name>
    <dbReference type="NCBI Taxonomy" id="2777974"/>
    <lineage>
        <taxon>Bacteria</taxon>
        <taxon>Bacillati</taxon>
        <taxon>Cyanobacteriota</taxon>
        <taxon>Cyanophyceae</taxon>
        <taxon>Nostocales</taxon>
        <taxon>Nostocaceae</taxon>
        <taxon>Nostoc</taxon>
    </lineage>
</organism>
<proteinExistence type="predicted"/>
<dbReference type="RefSeq" id="WP_409339957.1">
    <property type="nucleotide sequence ID" value="NZ_JADEXF010000921.1"/>
</dbReference>
<feature type="non-terminal residue" evidence="1">
    <location>
        <position position="88"/>
    </location>
</feature>
<evidence type="ECO:0000313" key="2">
    <source>
        <dbReference type="Proteomes" id="UP000647836"/>
    </source>
</evidence>
<dbReference type="Proteomes" id="UP000647836">
    <property type="component" value="Unassembled WGS sequence"/>
</dbReference>
<accession>A0ABR9U4P0</accession>